<dbReference type="InterPro" id="IPR011051">
    <property type="entry name" value="RmlC_Cupin_sf"/>
</dbReference>
<evidence type="ECO:0000256" key="1">
    <source>
        <dbReference type="ARBA" id="ARBA00023125"/>
    </source>
</evidence>
<dbReference type="EMBL" id="JBHUCO010000035">
    <property type="protein sequence ID" value="MFD1521443.1"/>
    <property type="molecule type" value="Genomic_DNA"/>
</dbReference>
<feature type="region of interest" description="Disordered" evidence="2">
    <location>
        <begin position="101"/>
        <end position="121"/>
    </location>
</feature>
<dbReference type="Gene3D" id="1.10.260.40">
    <property type="entry name" value="lambda repressor-like DNA-binding domains"/>
    <property type="match status" value="1"/>
</dbReference>
<feature type="region of interest" description="Disordered" evidence="2">
    <location>
        <begin position="1"/>
        <end position="36"/>
    </location>
</feature>
<proteinExistence type="predicted"/>
<dbReference type="PROSITE" id="PS50943">
    <property type="entry name" value="HTH_CROC1"/>
    <property type="match status" value="1"/>
</dbReference>
<evidence type="ECO:0000259" key="3">
    <source>
        <dbReference type="PROSITE" id="PS50943"/>
    </source>
</evidence>
<feature type="domain" description="HTH cro/C1-type" evidence="3">
    <location>
        <begin position="43"/>
        <end position="97"/>
    </location>
</feature>
<sequence length="254" mass="27081">MTATSDSLAASDVPRRQRSGVEGTSGATQHADRHDITGVGAQLRARRLAAGLSLRQFARDLGVSASLVSQIENGKSRPSVATLYAICSALDLSLDELFSSAGAGEPSRPEIPTEPAEDHATHSYHGALAKLNEPGPRVSSPVVRPTDRRQLVLDSGVTWDQLAAAHDFGVDFLLVRYEVGGSSVPGEHLTRHSGAEYGYIIRGTLDVSLGFDTYRVGPGDAISFDSSTPHRLTNNGDIPVEAVWFVHGRNHTGY</sequence>
<dbReference type="CDD" id="cd00093">
    <property type="entry name" value="HTH_XRE"/>
    <property type="match status" value="1"/>
</dbReference>
<protein>
    <submittedName>
        <fullName evidence="4">Helix-turn-helix domain-containing protein</fullName>
    </submittedName>
</protein>
<name>A0ABW4F1M2_9PSEU</name>
<dbReference type="Pfam" id="PF01381">
    <property type="entry name" value="HTH_3"/>
    <property type="match status" value="1"/>
</dbReference>
<dbReference type="SUPFAM" id="SSF47413">
    <property type="entry name" value="lambda repressor-like DNA-binding domains"/>
    <property type="match status" value="1"/>
</dbReference>
<dbReference type="InterPro" id="IPR001387">
    <property type="entry name" value="Cro/C1-type_HTH"/>
</dbReference>
<dbReference type="Pfam" id="PF07883">
    <property type="entry name" value="Cupin_2"/>
    <property type="match status" value="1"/>
</dbReference>
<dbReference type="PANTHER" id="PTHR46797">
    <property type="entry name" value="HTH-TYPE TRANSCRIPTIONAL REGULATOR"/>
    <property type="match status" value="1"/>
</dbReference>
<accession>A0ABW4F1M2</accession>
<evidence type="ECO:0000256" key="2">
    <source>
        <dbReference type="SAM" id="MobiDB-lite"/>
    </source>
</evidence>
<dbReference type="PANTHER" id="PTHR46797:SF1">
    <property type="entry name" value="METHYLPHOSPHONATE SYNTHASE"/>
    <property type="match status" value="1"/>
</dbReference>
<gene>
    <name evidence="4" type="ORF">ACFSJD_28355</name>
</gene>
<dbReference type="Proteomes" id="UP001597114">
    <property type="component" value="Unassembled WGS sequence"/>
</dbReference>
<dbReference type="Gene3D" id="2.60.120.10">
    <property type="entry name" value="Jelly Rolls"/>
    <property type="match status" value="1"/>
</dbReference>
<evidence type="ECO:0000313" key="5">
    <source>
        <dbReference type="Proteomes" id="UP001597114"/>
    </source>
</evidence>
<dbReference type="InterPro" id="IPR013096">
    <property type="entry name" value="Cupin_2"/>
</dbReference>
<keyword evidence="1" id="KW-0238">DNA-binding</keyword>
<dbReference type="CDD" id="cd02209">
    <property type="entry name" value="cupin_XRE_C"/>
    <property type="match status" value="1"/>
</dbReference>
<dbReference type="InterPro" id="IPR014710">
    <property type="entry name" value="RmlC-like_jellyroll"/>
</dbReference>
<dbReference type="RefSeq" id="WP_344722852.1">
    <property type="nucleotide sequence ID" value="NZ_BAAAUS010000015.1"/>
</dbReference>
<dbReference type="SUPFAM" id="SSF51182">
    <property type="entry name" value="RmlC-like cupins"/>
    <property type="match status" value="1"/>
</dbReference>
<organism evidence="4 5">
    <name type="scientific">Pseudonocardia yunnanensis</name>
    <dbReference type="NCBI Taxonomy" id="58107"/>
    <lineage>
        <taxon>Bacteria</taxon>
        <taxon>Bacillati</taxon>
        <taxon>Actinomycetota</taxon>
        <taxon>Actinomycetes</taxon>
        <taxon>Pseudonocardiales</taxon>
        <taxon>Pseudonocardiaceae</taxon>
        <taxon>Pseudonocardia</taxon>
    </lineage>
</organism>
<reference evidence="5" key="1">
    <citation type="journal article" date="2019" name="Int. J. Syst. Evol. Microbiol.">
        <title>The Global Catalogue of Microorganisms (GCM) 10K type strain sequencing project: providing services to taxonomists for standard genome sequencing and annotation.</title>
        <authorList>
            <consortium name="The Broad Institute Genomics Platform"/>
            <consortium name="The Broad Institute Genome Sequencing Center for Infectious Disease"/>
            <person name="Wu L."/>
            <person name="Ma J."/>
        </authorList>
    </citation>
    <scope>NUCLEOTIDE SEQUENCE [LARGE SCALE GENOMIC DNA]</scope>
    <source>
        <strain evidence="5">CCM 7043</strain>
    </source>
</reference>
<evidence type="ECO:0000313" key="4">
    <source>
        <dbReference type="EMBL" id="MFD1521443.1"/>
    </source>
</evidence>
<comment type="caution">
    <text evidence="4">The sequence shown here is derived from an EMBL/GenBank/DDBJ whole genome shotgun (WGS) entry which is preliminary data.</text>
</comment>
<keyword evidence="5" id="KW-1185">Reference proteome</keyword>
<dbReference type="InterPro" id="IPR050807">
    <property type="entry name" value="TransReg_Diox_bact_type"/>
</dbReference>
<dbReference type="InterPro" id="IPR010982">
    <property type="entry name" value="Lambda_DNA-bd_dom_sf"/>
</dbReference>
<dbReference type="SMART" id="SM00530">
    <property type="entry name" value="HTH_XRE"/>
    <property type="match status" value="1"/>
</dbReference>